<gene>
    <name evidence="1" type="ORF">COLO4_28363</name>
</gene>
<sequence>MKNEEQEDPNDLEQTQGICLFDLLWNLWPNEIRREKR</sequence>
<comment type="caution">
    <text evidence="1">The sequence shown here is derived from an EMBL/GenBank/DDBJ whole genome shotgun (WGS) entry which is preliminary data.</text>
</comment>
<organism evidence="1 2">
    <name type="scientific">Corchorus olitorius</name>
    <dbReference type="NCBI Taxonomy" id="93759"/>
    <lineage>
        <taxon>Eukaryota</taxon>
        <taxon>Viridiplantae</taxon>
        <taxon>Streptophyta</taxon>
        <taxon>Embryophyta</taxon>
        <taxon>Tracheophyta</taxon>
        <taxon>Spermatophyta</taxon>
        <taxon>Magnoliopsida</taxon>
        <taxon>eudicotyledons</taxon>
        <taxon>Gunneridae</taxon>
        <taxon>Pentapetalae</taxon>
        <taxon>rosids</taxon>
        <taxon>malvids</taxon>
        <taxon>Malvales</taxon>
        <taxon>Malvaceae</taxon>
        <taxon>Grewioideae</taxon>
        <taxon>Apeibeae</taxon>
        <taxon>Corchorus</taxon>
    </lineage>
</organism>
<name>A0A1R3HLE9_9ROSI</name>
<protein>
    <submittedName>
        <fullName evidence="1">Uncharacterized protein</fullName>
    </submittedName>
</protein>
<dbReference type="AlphaFoldDB" id="A0A1R3HLE9"/>
<evidence type="ECO:0000313" key="1">
    <source>
        <dbReference type="EMBL" id="OMO71159.1"/>
    </source>
</evidence>
<dbReference type="Proteomes" id="UP000187203">
    <property type="component" value="Unassembled WGS sequence"/>
</dbReference>
<accession>A0A1R3HLE9</accession>
<proteinExistence type="predicted"/>
<reference evidence="2" key="1">
    <citation type="submission" date="2013-09" db="EMBL/GenBank/DDBJ databases">
        <title>Corchorus olitorius genome sequencing.</title>
        <authorList>
            <person name="Alam M."/>
            <person name="Haque M.S."/>
            <person name="Islam M.S."/>
            <person name="Emdad E.M."/>
            <person name="Islam M.M."/>
            <person name="Ahmed B."/>
            <person name="Halim A."/>
            <person name="Hossen Q.M.M."/>
            <person name="Hossain M.Z."/>
            <person name="Ahmed R."/>
            <person name="Khan M.M."/>
            <person name="Islam R."/>
            <person name="Rashid M.M."/>
            <person name="Khan S.A."/>
            <person name="Rahman M.S."/>
            <person name="Alam M."/>
            <person name="Yahiya A.S."/>
            <person name="Khan M.S."/>
            <person name="Azam M.S."/>
            <person name="Haque T."/>
            <person name="Lashkar M.Z.H."/>
            <person name="Akhand A.I."/>
            <person name="Morshed G."/>
            <person name="Roy S."/>
            <person name="Uddin K.S."/>
            <person name="Rabeya T."/>
            <person name="Hossain A.S."/>
            <person name="Chowdhury A."/>
            <person name="Snigdha A.R."/>
            <person name="Mortoza M.S."/>
            <person name="Matin S.A."/>
            <person name="Hoque S.M.E."/>
            <person name="Islam M.K."/>
            <person name="Roy D.K."/>
            <person name="Haider R."/>
            <person name="Moosa M.M."/>
            <person name="Elias S.M."/>
            <person name="Hasan A.M."/>
            <person name="Jahan S."/>
            <person name="Shafiuddin M."/>
            <person name="Mahmood N."/>
            <person name="Shommy N.S."/>
        </authorList>
    </citation>
    <scope>NUCLEOTIDE SEQUENCE [LARGE SCALE GENOMIC DNA]</scope>
    <source>
        <strain evidence="2">cv. O-4</strain>
    </source>
</reference>
<keyword evidence="2" id="KW-1185">Reference proteome</keyword>
<dbReference type="EMBL" id="AWUE01019875">
    <property type="protein sequence ID" value="OMO71159.1"/>
    <property type="molecule type" value="Genomic_DNA"/>
</dbReference>
<evidence type="ECO:0000313" key="2">
    <source>
        <dbReference type="Proteomes" id="UP000187203"/>
    </source>
</evidence>